<comment type="similarity">
    <text evidence="1">Belongs to the MreC family.</text>
</comment>
<evidence type="ECO:0000256" key="3">
    <source>
        <dbReference type="ARBA" id="ARBA00022960"/>
    </source>
</evidence>
<evidence type="ECO:0000256" key="5">
    <source>
        <dbReference type="SAM" id="Phobius"/>
    </source>
</evidence>
<gene>
    <name evidence="7" type="ORF">A3H02_03050</name>
</gene>
<dbReference type="GO" id="GO:0008360">
    <property type="term" value="P:regulation of cell shape"/>
    <property type="evidence" value="ECO:0007669"/>
    <property type="project" value="UniProtKB-KW"/>
</dbReference>
<dbReference type="Gene3D" id="2.40.10.350">
    <property type="entry name" value="Rod shape-determining protein MreC, domain 2"/>
    <property type="match status" value="1"/>
</dbReference>
<dbReference type="InterPro" id="IPR055342">
    <property type="entry name" value="MreC_beta-barrel_core"/>
</dbReference>
<accession>A0A1G2F3A3</accession>
<dbReference type="InterPro" id="IPR042177">
    <property type="entry name" value="Cell/Rod_1"/>
</dbReference>
<evidence type="ECO:0000256" key="4">
    <source>
        <dbReference type="ARBA" id="ARBA00032089"/>
    </source>
</evidence>
<dbReference type="GO" id="GO:0005886">
    <property type="term" value="C:plasma membrane"/>
    <property type="evidence" value="ECO:0007669"/>
    <property type="project" value="TreeGrafter"/>
</dbReference>
<dbReference type="EMBL" id="MHMS01000014">
    <property type="protein sequence ID" value="OGZ32120.1"/>
    <property type="molecule type" value="Genomic_DNA"/>
</dbReference>
<evidence type="ECO:0000313" key="8">
    <source>
        <dbReference type="Proteomes" id="UP000176787"/>
    </source>
</evidence>
<feature type="transmembrane region" description="Helical" evidence="5">
    <location>
        <begin position="20"/>
        <end position="37"/>
    </location>
</feature>
<dbReference type="Proteomes" id="UP000176787">
    <property type="component" value="Unassembled WGS sequence"/>
</dbReference>
<evidence type="ECO:0000259" key="6">
    <source>
        <dbReference type="Pfam" id="PF04085"/>
    </source>
</evidence>
<feature type="domain" description="Rod shape-determining protein MreC beta-barrel core" evidence="6">
    <location>
        <begin position="125"/>
        <end position="259"/>
    </location>
</feature>
<comment type="caution">
    <text evidence="7">The sequence shown here is derived from an EMBL/GenBank/DDBJ whole genome shotgun (WGS) entry which is preliminary data.</text>
</comment>
<keyword evidence="5" id="KW-0812">Transmembrane</keyword>
<keyword evidence="3" id="KW-0133">Cell shape</keyword>
<evidence type="ECO:0000256" key="1">
    <source>
        <dbReference type="ARBA" id="ARBA00009369"/>
    </source>
</evidence>
<sequence length="259" mass="29596">MKKRTLLTKIQNPKSKIQKLVFGGLIIIFILFFGFLARDKFFPVLIFFSQPFSDLRHFLGNAKIVFTEKLILNEENKRLREELAALKSRVKTAGMIEKELSVMEKDLGRIKFYEEKPILGKVLFRYFDSLIIDVGEDSGVKQGMKAVAYGNILIGRISEVYQDYSKVGLISENNHEENVFLETFGVSAIARGQGNYEFLIELPSSIETALGESVYTLSPKPYLVGILEKIEKSESESLQKLHFIHPFNFSELHSVFLVK</sequence>
<evidence type="ECO:0000313" key="7">
    <source>
        <dbReference type="EMBL" id="OGZ32120.1"/>
    </source>
</evidence>
<dbReference type="PANTHER" id="PTHR34138:SF1">
    <property type="entry name" value="CELL SHAPE-DETERMINING PROTEIN MREC"/>
    <property type="match status" value="1"/>
</dbReference>
<dbReference type="Pfam" id="PF04085">
    <property type="entry name" value="MreC"/>
    <property type="match status" value="1"/>
</dbReference>
<dbReference type="Gene3D" id="2.40.10.340">
    <property type="entry name" value="Rod shape-determining protein MreC, domain 1"/>
    <property type="match status" value="1"/>
</dbReference>
<organism evidence="7 8">
    <name type="scientific">Candidatus Niyogibacteria bacterium RIFCSPLOWO2_12_FULL_41_13</name>
    <dbReference type="NCBI Taxonomy" id="1801726"/>
    <lineage>
        <taxon>Bacteria</taxon>
        <taxon>Candidatus Niyogiibacteriota</taxon>
    </lineage>
</organism>
<dbReference type="InterPro" id="IPR007221">
    <property type="entry name" value="MreC"/>
</dbReference>
<name>A0A1G2F3A3_9BACT</name>
<dbReference type="STRING" id="1801726.A3H02_03050"/>
<keyword evidence="5" id="KW-0472">Membrane</keyword>
<keyword evidence="5" id="KW-1133">Transmembrane helix</keyword>
<evidence type="ECO:0000256" key="2">
    <source>
        <dbReference type="ARBA" id="ARBA00013855"/>
    </source>
</evidence>
<reference evidence="7 8" key="1">
    <citation type="journal article" date="2016" name="Nat. Commun.">
        <title>Thousands of microbial genomes shed light on interconnected biogeochemical processes in an aquifer system.</title>
        <authorList>
            <person name="Anantharaman K."/>
            <person name="Brown C.T."/>
            <person name="Hug L.A."/>
            <person name="Sharon I."/>
            <person name="Castelle C.J."/>
            <person name="Probst A.J."/>
            <person name="Thomas B.C."/>
            <person name="Singh A."/>
            <person name="Wilkins M.J."/>
            <person name="Karaoz U."/>
            <person name="Brodie E.L."/>
            <person name="Williams K.H."/>
            <person name="Hubbard S.S."/>
            <person name="Banfield J.F."/>
        </authorList>
    </citation>
    <scope>NUCLEOTIDE SEQUENCE [LARGE SCALE GENOMIC DNA]</scope>
</reference>
<dbReference type="InterPro" id="IPR042175">
    <property type="entry name" value="Cell/Rod_MreC_2"/>
</dbReference>
<dbReference type="AlphaFoldDB" id="A0A1G2F3A3"/>
<protein>
    <recommendedName>
        <fullName evidence="2">Cell shape-determining protein MreC</fullName>
    </recommendedName>
    <alternativeName>
        <fullName evidence="4">Cell shape protein MreC</fullName>
    </alternativeName>
</protein>
<dbReference type="PANTHER" id="PTHR34138">
    <property type="entry name" value="CELL SHAPE-DETERMINING PROTEIN MREC"/>
    <property type="match status" value="1"/>
</dbReference>
<proteinExistence type="inferred from homology"/>